<dbReference type="RefSeq" id="WP_206584627.1">
    <property type="nucleotide sequence ID" value="NZ_JAFKCU010000001.1"/>
</dbReference>
<dbReference type="Pfam" id="PF13970">
    <property type="entry name" value="DUF4221"/>
    <property type="match status" value="1"/>
</dbReference>
<dbReference type="Proteomes" id="UP000664480">
    <property type="component" value="Unassembled WGS sequence"/>
</dbReference>
<keyword evidence="2" id="KW-1185">Reference proteome</keyword>
<dbReference type="PROSITE" id="PS51257">
    <property type="entry name" value="PROKAR_LIPOPROTEIN"/>
    <property type="match status" value="1"/>
</dbReference>
<evidence type="ECO:0000313" key="2">
    <source>
        <dbReference type="Proteomes" id="UP000664480"/>
    </source>
</evidence>
<comment type="caution">
    <text evidence="1">The sequence shown here is derived from an EMBL/GenBank/DDBJ whole genome shotgun (WGS) entry which is preliminary data.</text>
</comment>
<sequence>MKNKVFSIVFILLFSCSQKELSKTYQIVSSEDFQVQEKEEPFLSIPRISEINSQGVLLSFDRGREEFQLFDLVKNELIGRVKVNFDGPNSIPSNVFSSILFQSQILISTSESLAIINLEGEKLKEIYYKDILENSGISGKSISVIFRSNWDPITGEVYLWIKDSNSHKNRFQSYDKEIDLLKYSIIDERAEFLKLDVPENLIQEGKGYYKSLPPLISVYGGKMAYAFRYLPEVYLLDLNTGETKEYLIKPTNFKETESTYYKDYSRSKIGEVGESTQFIDLLVDPSKNQILRRHRTYRDGVSTGKDFLTVIQRDGSWGEIEIESKLGRLLPNESKVFAISNEMPDENSFRYHSFKVEGSFNKE</sequence>
<protein>
    <submittedName>
        <fullName evidence="1">DUF4221 family protein</fullName>
    </submittedName>
</protein>
<name>A0ABS3CBQ6_9BACT</name>
<gene>
    <name evidence="1" type="ORF">J0A69_00905</name>
</gene>
<organism evidence="1 2">
    <name type="scientific">Algoriphagus pacificus</name>
    <dbReference type="NCBI Taxonomy" id="2811234"/>
    <lineage>
        <taxon>Bacteria</taxon>
        <taxon>Pseudomonadati</taxon>
        <taxon>Bacteroidota</taxon>
        <taxon>Cytophagia</taxon>
        <taxon>Cytophagales</taxon>
        <taxon>Cyclobacteriaceae</taxon>
        <taxon>Algoriphagus</taxon>
    </lineage>
</organism>
<proteinExistence type="predicted"/>
<dbReference type="InterPro" id="IPR025316">
    <property type="entry name" value="DUF4221"/>
</dbReference>
<reference evidence="1 2" key="1">
    <citation type="submission" date="2021-03" db="EMBL/GenBank/DDBJ databases">
        <title>novel species isolated from a fishpond in China.</title>
        <authorList>
            <person name="Lu H."/>
            <person name="Cai Z."/>
        </authorList>
    </citation>
    <scope>NUCLEOTIDE SEQUENCE [LARGE SCALE GENOMIC DNA]</scope>
    <source>
        <strain evidence="1 2">YJ13C</strain>
    </source>
</reference>
<dbReference type="EMBL" id="JAFKCU010000001">
    <property type="protein sequence ID" value="MBN7813959.1"/>
    <property type="molecule type" value="Genomic_DNA"/>
</dbReference>
<accession>A0ABS3CBQ6</accession>
<evidence type="ECO:0000313" key="1">
    <source>
        <dbReference type="EMBL" id="MBN7813959.1"/>
    </source>
</evidence>